<dbReference type="EMBL" id="MN740210">
    <property type="protein sequence ID" value="QHT93716.1"/>
    <property type="molecule type" value="Genomic_DNA"/>
</dbReference>
<dbReference type="GO" id="GO:0046872">
    <property type="term" value="F:metal ion binding"/>
    <property type="evidence" value="ECO:0007669"/>
    <property type="project" value="UniProtKB-KW"/>
</dbReference>
<feature type="domain" description="RNA polymerase Rpb2" evidence="14">
    <location>
        <begin position="465"/>
        <end position="527"/>
    </location>
</feature>
<dbReference type="GO" id="GO:0000428">
    <property type="term" value="C:DNA-directed RNA polymerase complex"/>
    <property type="evidence" value="ECO:0007669"/>
    <property type="project" value="UniProtKB-KW"/>
</dbReference>
<name>A0A6C0IMQ1_9ZZZZ</name>
<evidence type="ECO:0000256" key="6">
    <source>
        <dbReference type="ARBA" id="ARBA00022723"/>
    </source>
</evidence>
<dbReference type="InterPro" id="IPR007645">
    <property type="entry name" value="RNA_pol_Rpb2_3"/>
</dbReference>
<feature type="domain" description="RNA polymerase Rpb2" evidence="12">
    <location>
        <begin position="211"/>
        <end position="362"/>
    </location>
</feature>
<dbReference type="InterPro" id="IPR007646">
    <property type="entry name" value="RNA_pol_Rpb2_4"/>
</dbReference>
<evidence type="ECO:0000313" key="16">
    <source>
        <dbReference type="EMBL" id="QHT93716.1"/>
    </source>
</evidence>
<evidence type="ECO:0000256" key="4">
    <source>
        <dbReference type="ARBA" id="ARBA00022679"/>
    </source>
</evidence>
<evidence type="ECO:0000256" key="1">
    <source>
        <dbReference type="ARBA" id="ARBA00006835"/>
    </source>
</evidence>
<evidence type="ECO:0000256" key="2">
    <source>
        <dbReference type="ARBA" id="ARBA00012418"/>
    </source>
</evidence>
<dbReference type="Pfam" id="PF04560">
    <property type="entry name" value="RNA_pol_Rpb2_7"/>
    <property type="match status" value="1"/>
</dbReference>
<dbReference type="Pfam" id="PF04563">
    <property type="entry name" value="RNA_pol_Rpb2_1"/>
    <property type="match status" value="1"/>
</dbReference>
<dbReference type="Pfam" id="PF04561">
    <property type="entry name" value="RNA_pol_Rpb2_2"/>
    <property type="match status" value="1"/>
</dbReference>
<organism evidence="16">
    <name type="scientific">viral metagenome</name>
    <dbReference type="NCBI Taxonomy" id="1070528"/>
    <lineage>
        <taxon>unclassified sequences</taxon>
        <taxon>metagenomes</taxon>
        <taxon>organismal metagenomes</taxon>
    </lineage>
</organism>
<evidence type="ECO:0000259" key="15">
    <source>
        <dbReference type="Pfam" id="PF04566"/>
    </source>
</evidence>
<keyword evidence="6" id="KW-0479">Metal-binding</keyword>
<dbReference type="PANTHER" id="PTHR20856">
    <property type="entry name" value="DNA-DIRECTED RNA POLYMERASE I SUBUNIT 2"/>
    <property type="match status" value="1"/>
</dbReference>
<dbReference type="GO" id="GO:0006351">
    <property type="term" value="P:DNA-templated transcription"/>
    <property type="evidence" value="ECO:0007669"/>
    <property type="project" value="InterPro"/>
</dbReference>
<feature type="domain" description="RNA polymerase Rpb2" evidence="15">
    <location>
        <begin position="563"/>
        <end position="624"/>
    </location>
</feature>
<evidence type="ECO:0000256" key="7">
    <source>
        <dbReference type="ARBA" id="ARBA00022833"/>
    </source>
</evidence>
<evidence type="ECO:0000259" key="13">
    <source>
        <dbReference type="Pfam" id="PF04563"/>
    </source>
</evidence>
<dbReference type="InterPro" id="IPR014724">
    <property type="entry name" value="RNA_pol_RPB2_OB-fold"/>
</dbReference>
<sequence length="1435" mass="163598">MENISWKIIDKLFNDNPNFLVSHHLDSYNDFINIGIKKVFQENNPIRFIEKEKKNANECMLYFGGKDGSKIYFGKPIIYDDENVHFMFPNEARLRNMTYGITIHYDIDVDFIINDTEDDTPIKKNIIIEKVLLGKFPIMLKSNACILNKMSKEVCSQMGECKNDNGGYFIIDGKEKAVVCQEKFADNMINVKLHKKDDLYSHSAEIRSVSEDTSKPIRTCGVRIVNSHKQIVVSIPNVKKHIPLFILMRALGITSDKNIIEMTILDLSKYKHYIELFRPSIHDANIIFNQQTALEYISSFTKRGTLMSTMEILSDFFLPHIGATNFIEKAFFVGHMVFELLKVYTKEEVPTDRDSFKFKRIELSGVMFYELFREYYLIQKNEIYQKISKEYYFHRVQYQKMDDINKEKNVDLEETGDSHTFMSLIELNYGRYFKDKTVEKGIRRAFKGNWGAHTHTKKVGAAQDLNRLSYNSAISQLRKLNLPLDSTAKVVGPRLLNSTQWGYIDPIDTPDGGNIGLHKHLAIGAQITCNSSGVSMENWIRRNVAMKLVLECTPHYISKCSKIFVNGKWIGIIEEPLNFVNKMKLYRRNGVIPVYTSISFDYRRKIVNIYTDSGRLTRPIYYVDNNKISYDRKAIIDKLIDGTAKWENIVSGFKTKSDENYNFKNSILYELNTLYDDLNPNNESSFDTLLEMKSVVDFVDTSEEENAYIALKLDDLAGSKYHTHLEIEPSLLLGVMGNQVIFPENNPATRDAFFCGQAKQAVSVFHTNYQMRIDKMSVVLNYGQIPLIKSRYLQYINNEEHPYGVNTIVAIMSYTGYNVEDAILINKGSIDRGLFRTTYYSMYESKEESAKISGGSHSKFANIQKNTVSRLKQGYDYSMLDDFGLVKENTEITEKTIVIGKINANLEKDGEWVDDSVKTKKGQLGFVDKSFITDGEEGFNIAKVRIREERIPAIGDKMGSRAGQKGTVGLIIPECDMPFTEDGIKPDLIINPHALPSRMTIGQMIETMFGKLCGDLGTFGDCTAYQSKGSNISTYGKELTNIGYHSSGNQLLHDAQTGEQLTADIFIGPTYYMRLKHMVKDKINHRARGPKTMMTRQSVHGRANDGGLRIGEMERDGILGHGMAAFLNDSFLNRGDEYYIAVCNNTGSLAIYNESKNLFLSPQADGPIKFVNNVDGTQNIKNISKFGRSFSILKVPYSFKLLLQELQAMNVNMRIITDDNVDNLMAMSYSDNINKIVDAKNLQEAEGKYVKYINDKNNYQSQNRKYYDLDNPDAIIENNDPSIQEANTESESEKQPENQLSSSDPPYASNSPAFKPDSYDETYDENESSQTPPGTPPSTELEDSFVQLNLEELDKNKNNEPENKNDDNTFLGFNIGNIFGDDKQEENSVKKISILDVEEEKEKEEKEEKEETNSDNDKSNGNSSQVKKVTIMKDS</sequence>
<feature type="compositionally biased region" description="Polar residues" evidence="9">
    <location>
        <begin position="1297"/>
        <end position="1312"/>
    </location>
</feature>
<proteinExistence type="inferred from homology"/>
<feature type="compositionally biased region" description="Basic and acidic residues" evidence="9">
    <location>
        <begin position="1380"/>
        <end position="1389"/>
    </location>
</feature>
<evidence type="ECO:0000259" key="12">
    <source>
        <dbReference type="Pfam" id="PF04561"/>
    </source>
</evidence>
<dbReference type="Gene3D" id="2.40.270.10">
    <property type="entry name" value="DNA-directed RNA polymerase, subunit 2, domain 6"/>
    <property type="match status" value="1"/>
</dbReference>
<dbReference type="EC" id="2.7.7.6" evidence="2"/>
<feature type="domain" description="RNA polymerase beta subunit protrusion" evidence="13">
    <location>
        <begin position="20"/>
        <end position="390"/>
    </location>
</feature>
<dbReference type="InterPro" id="IPR007642">
    <property type="entry name" value="RNA_pol_Rpb2_2"/>
</dbReference>
<evidence type="ECO:0000256" key="8">
    <source>
        <dbReference type="ARBA" id="ARBA00023163"/>
    </source>
</evidence>
<dbReference type="SUPFAM" id="SSF64484">
    <property type="entry name" value="beta and beta-prime subunits of DNA dependent RNA-polymerase"/>
    <property type="match status" value="1"/>
</dbReference>
<feature type="domain" description="DNA-directed RNA polymerase subunit 2 hybrid-binding" evidence="10">
    <location>
        <begin position="739"/>
        <end position="1103"/>
    </location>
</feature>
<keyword evidence="8" id="KW-0804">Transcription</keyword>
<dbReference type="Pfam" id="PF00562">
    <property type="entry name" value="RNA_pol_Rpb2_6"/>
    <property type="match status" value="1"/>
</dbReference>
<keyword evidence="3" id="KW-0240">DNA-directed RNA polymerase</keyword>
<keyword evidence="4" id="KW-0808">Transferase</keyword>
<feature type="compositionally biased region" description="Basic and acidic residues" evidence="9">
    <location>
        <begin position="1352"/>
        <end position="1367"/>
    </location>
</feature>
<accession>A0A6C0IMQ1</accession>
<dbReference type="Gene3D" id="2.40.50.150">
    <property type="match status" value="1"/>
</dbReference>
<evidence type="ECO:0000256" key="3">
    <source>
        <dbReference type="ARBA" id="ARBA00022478"/>
    </source>
</evidence>
<dbReference type="Pfam" id="PF04565">
    <property type="entry name" value="RNA_pol_Rpb2_3"/>
    <property type="match status" value="1"/>
</dbReference>
<evidence type="ECO:0000256" key="9">
    <source>
        <dbReference type="SAM" id="MobiDB-lite"/>
    </source>
</evidence>
<dbReference type="InterPro" id="IPR007641">
    <property type="entry name" value="RNA_pol_Rpb2_7"/>
</dbReference>
<dbReference type="InterPro" id="IPR007120">
    <property type="entry name" value="DNA-dir_RNAP_su2_dom"/>
</dbReference>
<feature type="compositionally biased region" description="Basic and acidic residues" evidence="9">
    <location>
        <begin position="1403"/>
        <end position="1418"/>
    </location>
</feature>
<dbReference type="GO" id="GO:0003677">
    <property type="term" value="F:DNA binding"/>
    <property type="evidence" value="ECO:0007669"/>
    <property type="project" value="InterPro"/>
</dbReference>
<evidence type="ECO:0000259" key="14">
    <source>
        <dbReference type="Pfam" id="PF04565"/>
    </source>
</evidence>
<keyword evidence="7" id="KW-0862">Zinc</keyword>
<dbReference type="GO" id="GO:0003899">
    <property type="term" value="F:DNA-directed RNA polymerase activity"/>
    <property type="evidence" value="ECO:0007669"/>
    <property type="project" value="UniProtKB-EC"/>
</dbReference>
<dbReference type="GO" id="GO:0032549">
    <property type="term" value="F:ribonucleoside binding"/>
    <property type="evidence" value="ECO:0007669"/>
    <property type="project" value="InterPro"/>
</dbReference>
<evidence type="ECO:0000256" key="5">
    <source>
        <dbReference type="ARBA" id="ARBA00022695"/>
    </source>
</evidence>
<feature type="region of interest" description="Disordered" evidence="9">
    <location>
        <begin position="1284"/>
        <end position="1435"/>
    </location>
</feature>
<dbReference type="Gene3D" id="3.90.1800.10">
    <property type="entry name" value="RNA polymerase alpha subunit dimerisation domain"/>
    <property type="match status" value="1"/>
</dbReference>
<evidence type="ECO:0000259" key="10">
    <source>
        <dbReference type="Pfam" id="PF00562"/>
    </source>
</evidence>
<dbReference type="InterPro" id="IPR007644">
    <property type="entry name" value="RNA_pol_bsu_protrusion"/>
</dbReference>
<evidence type="ECO:0000259" key="11">
    <source>
        <dbReference type="Pfam" id="PF04560"/>
    </source>
</evidence>
<reference evidence="16" key="1">
    <citation type="journal article" date="2020" name="Nature">
        <title>Giant virus diversity and host interactions through global metagenomics.</title>
        <authorList>
            <person name="Schulz F."/>
            <person name="Roux S."/>
            <person name="Paez-Espino D."/>
            <person name="Jungbluth S."/>
            <person name="Walsh D.A."/>
            <person name="Denef V.J."/>
            <person name="McMahon K.D."/>
            <person name="Konstantinidis K.T."/>
            <person name="Eloe-Fadrosh E.A."/>
            <person name="Kyrpides N.C."/>
            <person name="Woyke T."/>
        </authorList>
    </citation>
    <scope>NUCLEOTIDE SEQUENCE</scope>
    <source>
        <strain evidence="16">GVMAG-M-3300024258-14</strain>
    </source>
</reference>
<dbReference type="CDD" id="cd00653">
    <property type="entry name" value="RNA_pol_B_RPB2"/>
    <property type="match status" value="1"/>
</dbReference>
<protein>
    <recommendedName>
        <fullName evidence="2">DNA-directed RNA polymerase</fullName>
        <ecNumber evidence="2">2.7.7.6</ecNumber>
    </recommendedName>
</protein>
<keyword evidence="5" id="KW-0548">Nucleotidyltransferase</keyword>
<dbReference type="InterPro" id="IPR015712">
    <property type="entry name" value="DNA-dir_RNA_pol_su2"/>
</dbReference>
<dbReference type="Gene3D" id="3.90.1100.10">
    <property type="match status" value="2"/>
</dbReference>
<comment type="similarity">
    <text evidence="1">Belongs to the RNA polymerase beta chain family.</text>
</comment>
<dbReference type="Pfam" id="PF04566">
    <property type="entry name" value="RNA_pol_Rpb2_4"/>
    <property type="match status" value="1"/>
</dbReference>
<feature type="domain" description="RNA polymerase Rpb2" evidence="11">
    <location>
        <begin position="1106"/>
        <end position="1217"/>
    </location>
</feature>
<dbReference type="InterPro" id="IPR037033">
    <property type="entry name" value="DNA-dir_RNAP_su2_hyb_sf"/>
</dbReference>